<dbReference type="Proteomes" id="UP000566819">
    <property type="component" value="Unassembled WGS sequence"/>
</dbReference>
<dbReference type="PANTHER" id="PTHR47657">
    <property type="entry name" value="STEROL REGULATORY ELEMENT-BINDING PROTEIN ECM22"/>
    <property type="match status" value="1"/>
</dbReference>
<dbReference type="InterPro" id="IPR052400">
    <property type="entry name" value="Zn2-C6_fungal_TF"/>
</dbReference>
<dbReference type="GO" id="GO:0008270">
    <property type="term" value="F:zinc ion binding"/>
    <property type="evidence" value="ECO:0007669"/>
    <property type="project" value="InterPro"/>
</dbReference>
<dbReference type="Pfam" id="PF00172">
    <property type="entry name" value="Zn_clus"/>
    <property type="match status" value="1"/>
</dbReference>
<dbReference type="PROSITE" id="PS50048">
    <property type="entry name" value="ZN2_CY6_FUNGAL_2"/>
    <property type="match status" value="1"/>
</dbReference>
<gene>
    <name evidence="4" type="ORF">G7Y89_g1081</name>
</gene>
<dbReference type="Gene3D" id="4.10.240.10">
    <property type="entry name" value="Zn(2)-C6 fungal-type DNA-binding domain"/>
    <property type="match status" value="1"/>
</dbReference>
<name>A0A8H4RWR0_9HELO</name>
<evidence type="ECO:0000256" key="2">
    <source>
        <dbReference type="SAM" id="MobiDB-lite"/>
    </source>
</evidence>
<reference evidence="4 5" key="1">
    <citation type="submission" date="2020-03" db="EMBL/GenBank/DDBJ databases">
        <title>Draft Genome Sequence of Cudoniella acicularis.</title>
        <authorList>
            <person name="Buettner E."/>
            <person name="Kellner H."/>
        </authorList>
    </citation>
    <scope>NUCLEOTIDE SEQUENCE [LARGE SCALE GENOMIC DNA]</scope>
    <source>
        <strain evidence="4 5">DSM 108380</strain>
    </source>
</reference>
<dbReference type="EMBL" id="JAAMPI010000040">
    <property type="protein sequence ID" value="KAF4636983.1"/>
    <property type="molecule type" value="Genomic_DNA"/>
</dbReference>
<dbReference type="AlphaFoldDB" id="A0A8H4RWR0"/>
<keyword evidence="1" id="KW-0539">Nucleus</keyword>
<evidence type="ECO:0000259" key="3">
    <source>
        <dbReference type="PROSITE" id="PS50048"/>
    </source>
</evidence>
<proteinExistence type="predicted"/>
<evidence type="ECO:0000256" key="1">
    <source>
        <dbReference type="ARBA" id="ARBA00023242"/>
    </source>
</evidence>
<sequence>MSSPEPPALRAVVSRRTFKKSRRGCRTCKARKVKCDEKHPLCGNCARRFNGLKCCDFDPFIETSQEGSRTNSSRRQEPTLYPLRPALSSPASSVAGSSEESRVLELRLMYHYTTTTCEQMPGGQSTQKQLIWSIDIPQLAFSSDLVLSAMLGISALHLSALTPEDPKLAYSARHYFDQAVSKHRMALSHIEEHNAESLLATAILICHHTWLASHSTALDEPYSLPLQAYYMARGIKVLFEQMWPSIRNSCYLWFANVQPIPEEIVRSPHSDPFLMSVEQDLAELSRTFDAPDTSLDRRETYEKAATEIISISTSIKNGAPQHWIQSRIATMAIRLPSLFLELIEQKDPRALALLARNVSLLKVTEYIWWLHGGEETQQVAERAITGISKMMPPKWAWTMQWPLQILNDY</sequence>
<dbReference type="InterPro" id="IPR001138">
    <property type="entry name" value="Zn2Cys6_DnaBD"/>
</dbReference>
<dbReference type="GO" id="GO:0000981">
    <property type="term" value="F:DNA-binding transcription factor activity, RNA polymerase II-specific"/>
    <property type="evidence" value="ECO:0007669"/>
    <property type="project" value="InterPro"/>
</dbReference>
<protein>
    <recommendedName>
        <fullName evidence="3">Zn(2)-C6 fungal-type domain-containing protein</fullName>
    </recommendedName>
</protein>
<accession>A0A8H4RWR0</accession>
<feature type="domain" description="Zn(2)-C6 fungal-type" evidence="3">
    <location>
        <begin position="24"/>
        <end position="54"/>
    </location>
</feature>
<dbReference type="OrthoDB" id="3546279at2759"/>
<evidence type="ECO:0000313" key="5">
    <source>
        <dbReference type="Proteomes" id="UP000566819"/>
    </source>
</evidence>
<dbReference type="Pfam" id="PF11951">
    <property type="entry name" value="Fungal_trans_2"/>
    <property type="match status" value="1"/>
</dbReference>
<organism evidence="4 5">
    <name type="scientific">Cudoniella acicularis</name>
    <dbReference type="NCBI Taxonomy" id="354080"/>
    <lineage>
        <taxon>Eukaryota</taxon>
        <taxon>Fungi</taxon>
        <taxon>Dikarya</taxon>
        <taxon>Ascomycota</taxon>
        <taxon>Pezizomycotina</taxon>
        <taxon>Leotiomycetes</taxon>
        <taxon>Helotiales</taxon>
        <taxon>Tricladiaceae</taxon>
        <taxon>Cudoniella</taxon>
    </lineage>
</organism>
<dbReference type="PROSITE" id="PS00463">
    <property type="entry name" value="ZN2_CY6_FUNGAL_1"/>
    <property type="match status" value="1"/>
</dbReference>
<dbReference type="SUPFAM" id="SSF57701">
    <property type="entry name" value="Zn2/Cys6 DNA-binding domain"/>
    <property type="match status" value="1"/>
</dbReference>
<dbReference type="InterPro" id="IPR021858">
    <property type="entry name" value="Fun_TF"/>
</dbReference>
<feature type="compositionally biased region" description="Polar residues" evidence="2">
    <location>
        <begin position="64"/>
        <end position="73"/>
    </location>
</feature>
<feature type="region of interest" description="Disordered" evidence="2">
    <location>
        <begin position="64"/>
        <end position="98"/>
    </location>
</feature>
<dbReference type="InterPro" id="IPR036864">
    <property type="entry name" value="Zn2-C6_fun-type_DNA-bd_sf"/>
</dbReference>
<evidence type="ECO:0000313" key="4">
    <source>
        <dbReference type="EMBL" id="KAF4636983.1"/>
    </source>
</evidence>
<dbReference type="CDD" id="cd00067">
    <property type="entry name" value="GAL4"/>
    <property type="match status" value="1"/>
</dbReference>
<dbReference type="SMART" id="SM00066">
    <property type="entry name" value="GAL4"/>
    <property type="match status" value="1"/>
</dbReference>
<dbReference type="PANTHER" id="PTHR47657:SF14">
    <property type="entry name" value="ZN(2)-C6 FUNGAL-TYPE DOMAIN-CONTAINING PROTEIN"/>
    <property type="match status" value="1"/>
</dbReference>
<keyword evidence="5" id="KW-1185">Reference proteome</keyword>
<comment type="caution">
    <text evidence="4">The sequence shown here is derived from an EMBL/GenBank/DDBJ whole genome shotgun (WGS) entry which is preliminary data.</text>
</comment>
<feature type="compositionally biased region" description="Low complexity" evidence="2">
    <location>
        <begin position="82"/>
        <end position="98"/>
    </location>
</feature>